<dbReference type="RefSeq" id="WP_054536868.1">
    <property type="nucleotide sequence ID" value="NZ_LGKP01000035.1"/>
</dbReference>
<evidence type="ECO:0000313" key="2">
    <source>
        <dbReference type="EMBL" id="KPL81554.1"/>
    </source>
</evidence>
<dbReference type="Proteomes" id="UP000050277">
    <property type="component" value="Unassembled WGS sequence"/>
</dbReference>
<dbReference type="EMBL" id="LGKP01000035">
    <property type="protein sequence ID" value="KPL81554.1"/>
    <property type="molecule type" value="Genomic_DNA"/>
</dbReference>
<dbReference type="STRING" id="70996.SE18_23380"/>
<dbReference type="InterPro" id="IPR021683">
    <property type="entry name" value="DUF3267"/>
</dbReference>
<reference evidence="2 3" key="1">
    <citation type="submission" date="2015-07" db="EMBL/GenBank/DDBJ databases">
        <title>Whole genome sequence of Herpetosiphon geysericola DSM 7119.</title>
        <authorList>
            <person name="Hemp J."/>
            <person name="Ward L.M."/>
            <person name="Pace L.A."/>
            <person name="Fischer W.W."/>
        </authorList>
    </citation>
    <scope>NUCLEOTIDE SEQUENCE [LARGE SCALE GENOMIC DNA]</scope>
    <source>
        <strain evidence="2 3">DSM 7119</strain>
    </source>
</reference>
<keyword evidence="3" id="KW-1185">Reference proteome</keyword>
<keyword evidence="1" id="KW-0472">Membrane</keyword>
<protein>
    <submittedName>
        <fullName evidence="2">Uncharacterized protein</fullName>
    </submittedName>
</protein>
<dbReference type="OrthoDB" id="9834781at2"/>
<proteinExistence type="predicted"/>
<sequence>MANEPQPQSQIVEGLHGRLPFSVGGLVGFFSLIVLLRIRSMLHVNAQQFDFEGIEVWLTIDLVIVLIVAPLAHTLSHVLSLIGQHKAWELQRRFLYPRVRPTQPLSRSQAIGYLLAPLGLNLVLLLGMLSEPLAAYLALWGAVNLGLTTNDLWKVLGVWRFPKASSFIVHQNHLERTEAQRG</sequence>
<evidence type="ECO:0000256" key="1">
    <source>
        <dbReference type="SAM" id="Phobius"/>
    </source>
</evidence>
<accession>A0A0N8GPQ5</accession>
<keyword evidence="1" id="KW-0812">Transmembrane</keyword>
<evidence type="ECO:0000313" key="3">
    <source>
        <dbReference type="Proteomes" id="UP000050277"/>
    </source>
</evidence>
<organism evidence="2 3">
    <name type="scientific">Herpetosiphon geysericola</name>
    <dbReference type="NCBI Taxonomy" id="70996"/>
    <lineage>
        <taxon>Bacteria</taxon>
        <taxon>Bacillati</taxon>
        <taxon>Chloroflexota</taxon>
        <taxon>Chloroflexia</taxon>
        <taxon>Herpetosiphonales</taxon>
        <taxon>Herpetosiphonaceae</taxon>
        <taxon>Herpetosiphon</taxon>
    </lineage>
</organism>
<feature type="transmembrane region" description="Helical" evidence="1">
    <location>
        <begin position="62"/>
        <end position="83"/>
    </location>
</feature>
<dbReference type="AlphaFoldDB" id="A0A0N8GPQ5"/>
<gene>
    <name evidence="2" type="ORF">SE18_23380</name>
</gene>
<feature type="transmembrane region" description="Helical" evidence="1">
    <location>
        <begin position="21"/>
        <end position="42"/>
    </location>
</feature>
<dbReference type="Pfam" id="PF11667">
    <property type="entry name" value="DUF3267"/>
    <property type="match status" value="1"/>
</dbReference>
<dbReference type="PATRIC" id="fig|70996.4.peg.2506"/>
<keyword evidence="1" id="KW-1133">Transmembrane helix</keyword>
<name>A0A0N8GPQ5_9CHLR</name>
<comment type="caution">
    <text evidence="2">The sequence shown here is derived from an EMBL/GenBank/DDBJ whole genome shotgun (WGS) entry which is preliminary data.</text>
</comment>